<dbReference type="Pfam" id="PF02583">
    <property type="entry name" value="Trns_repr_metal"/>
    <property type="match status" value="1"/>
</dbReference>
<dbReference type="GO" id="GO:0045892">
    <property type="term" value="P:negative regulation of DNA-templated transcription"/>
    <property type="evidence" value="ECO:0007669"/>
    <property type="project" value="UniProtKB-ARBA"/>
</dbReference>
<name>C1D3I0_DEIDV</name>
<organism evidence="1 2">
    <name type="scientific">Deinococcus deserti (strain DSM 17065 / CIP 109153 / LMG 22923 / VCD115)</name>
    <dbReference type="NCBI Taxonomy" id="546414"/>
    <lineage>
        <taxon>Bacteria</taxon>
        <taxon>Thermotogati</taxon>
        <taxon>Deinococcota</taxon>
        <taxon>Deinococci</taxon>
        <taxon>Deinococcales</taxon>
        <taxon>Deinococcaceae</taxon>
        <taxon>Deinococcus</taxon>
    </lineage>
</organism>
<sequence>MIASVRSRGCIRIGFLHGIQVLNRLRRLEDQVRGLHKMVDEERPCQEILTLLSGVRSALDATGETIFEQYLLSCAAEEGEPLPTKEIVKTARLLR</sequence>
<proteinExistence type="predicted"/>
<gene>
    <name evidence="1" type="ordered locus">Deide_3p01160</name>
</gene>
<evidence type="ECO:0000313" key="1">
    <source>
        <dbReference type="EMBL" id="ACO48059.1"/>
    </source>
</evidence>
<accession>C1D3I0</accession>
<dbReference type="PANTHER" id="PTHR33677">
    <property type="entry name" value="TRANSCRIPTIONAL REPRESSOR FRMR-RELATED"/>
    <property type="match status" value="1"/>
</dbReference>
<geneLocation type="plasmid" evidence="2">
    <name>pDeide3</name>
</geneLocation>
<dbReference type="InterPro" id="IPR038390">
    <property type="entry name" value="Metal_Tscrpt_repr_sf"/>
</dbReference>
<evidence type="ECO:0000313" key="2">
    <source>
        <dbReference type="Proteomes" id="UP000002208"/>
    </source>
</evidence>
<dbReference type="KEGG" id="ddr:Deide_3p01160"/>
<dbReference type="Gene3D" id="1.20.58.1000">
    <property type="entry name" value="Metal-sensitive repressor, helix protomer"/>
    <property type="match status" value="1"/>
</dbReference>
<dbReference type="AlphaFoldDB" id="C1D3I0"/>
<keyword evidence="1" id="KW-0614">Plasmid</keyword>
<dbReference type="EMBL" id="CP001117">
    <property type="protein sequence ID" value="ACO48059.1"/>
    <property type="molecule type" value="Genomic_DNA"/>
</dbReference>
<keyword evidence="2" id="KW-1185">Reference proteome</keyword>
<protein>
    <submittedName>
        <fullName evidence="1">Uncharacterized protein</fullName>
    </submittedName>
</protein>
<dbReference type="InterPro" id="IPR003735">
    <property type="entry name" value="Metal_Tscrpt_repr"/>
</dbReference>
<reference evidence="1 2" key="1">
    <citation type="journal article" date="2009" name="PLoS Genet.">
        <title>Alliance of proteomics and genomics to unravel the specificities of Sahara bacterium Deinococcus deserti.</title>
        <authorList>
            <person name="de Groot A."/>
            <person name="Dulermo R."/>
            <person name="Ortet P."/>
            <person name="Blanchard L."/>
            <person name="Guerin P."/>
            <person name="Fernandez B."/>
            <person name="Vacherie B."/>
            <person name="Dossat C."/>
            <person name="Jolivet E."/>
            <person name="Siguier P."/>
            <person name="Chandler M."/>
            <person name="Barakat M."/>
            <person name="Dedieu A."/>
            <person name="Barbe V."/>
            <person name="Heulin T."/>
            <person name="Sommer S."/>
            <person name="Achouak W."/>
            <person name="Armengaud J."/>
        </authorList>
    </citation>
    <scope>NUCLEOTIDE SEQUENCE [LARGE SCALE GENOMIC DNA]</scope>
    <source>
        <strain evidence="2">DSM 17065 / CIP 109153 / LMG 22923 / VCD115</strain>
        <plasmid evidence="2">pDeide3</plasmid>
    </source>
</reference>
<dbReference type="Proteomes" id="UP000002208">
    <property type="component" value="Plasmid 3"/>
</dbReference>
<dbReference type="HOGENOM" id="CLU_130332_1_1_0"/>
<dbReference type="OrthoDB" id="9811244at2"/>
<dbReference type="PANTHER" id="PTHR33677:SF5">
    <property type="entry name" value="TRANSCRIPTIONAL REPRESSOR FRMR"/>
    <property type="match status" value="1"/>
</dbReference>
<dbReference type="GO" id="GO:0046872">
    <property type="term" value="F:metal ion binding"/>
    <property type="evidence" value="ECO:0007669"/>
    <property type="project" value="InterPro"/>
</dbReference>
<dbReference type="CDD" id="cd10148">
    <property type="entry name" value="CsoR-like_DUF156"/>
    <property type="match status" value="1"/>
</dbReference>
<dbReference type="GO" id="GO:0003677">
    <property type="term" value="F:DNA binding"/>
    <property type="evidence" value="ECO:0007669"/>
    <property type="project" value="InterPro"/>
</dbReference>